<accession>A0ABP1RZ82</accession>
<keyword evidence="2" id="KW-0472">Membrane</keyword>
<keyword evidence="4" id="KW-1185">Reference proteome</keyword>
<feature type="transmembrane region" description="Helical" evidence="2">
    <location>
        <begin position="207"/>
        <end position="229"/>
    </location>
</feature>
<feature type="compositionally biased region" description="Polar residues" evidence="1">
    <location>
        <begin position="58"/>
        <end position="68"/>
    </location>
</feature>
<feature type="compositionally biased region" description="Polar residues" evidence="1">
    <location>
        <begin position="90"/>
        <end position="99"/>
    </location>
</feature>
<sequence>MTGKMGKKKIKTLGPQSLLRKDATTDLKNLYENCVISSSDECSEYACTRMSSQDLLRPSTIQAQSFSSEKAEKRKAKKAKQKERKRARNSRQSSETNTMWQLEKSTIDDTQEEGQVSLCKCPMRTIEYFLREIPCLLMDGKKKLFAFLLSRMYNGPLGNEPWFVRLFEIIGTLTFFGCMFAATYLWITLNDSMSMQIKRIISWHSYWIFLGVLSSVGLGTGLHTFVLYLGPFIAKVTLAAEECFTLDFPEPPYPEQIICSSTSVANAAGPSETVSILDIMQKVRWECLSWGLGTALGELPPYFMARAARLAGRTDNANKLRKASSSTLLGSNTDLDSQGTFGTRAKAWISQFVEKVGFWGILACASIPNPLFDLAGLTCGHFLIPFLTFFGATLIGKMVVKSQLQMVFVILAFNEHSLARVLQGLERIPFVGPHSRTVFAEFVDHQRASLHNKDDADSPEKQNIIQYILEKIVLCMVLYFIISIINGMAESYHERLVKEKMSQQSEAKRKKRKMKAEE</sequence>
<dbReference type="Proteomes" id="UP001642540">
    <property type="component" value="Unassembled WGS sequence"/>
</dbReference>
<evidence type="ECO:0008006" key="5">
    <source>
        <dbReference type="Google" id="ProtNLM"/>
    </source>
</evidence>
<gene>
    <name evidence="3" type="ORF">ODALV1_LOCUS27925</name>
</gene>
<feature type="transmembrane region" description="Helical" evidence="2">
    <location>
        <begin position="162"/>
        <end position="187"/>
    </location>
</feature>
<keyword evidence="2" id="KW-1133">Transmembrane helix</keyword>
<evidence type="ECO:0000313" key="4">
    <source>
        <dbReference type="Proteomes" id="UP001642540"/>
    </source>
</evidence>
<evidence type="ECO:0000313" key="3">
    <source>
        <dbReference type="EMBL" id="CAL8139642.1"/>
    </source>
</evidence>
<feature type="transmembrane region" description="Helical" evidence="2">
    <location>
        <begin position="468"/>
        <end position="489"/>
    </location>
</feature>
<feature type="compositionally biased region" description="Basic residues" evidence="1">
    <location>
        <begin position="1"/>
        <end position="11"/>
    </location>
</feature>
<proteinExistence type="predicted"/>
<dbReference type="EMBL" id="CAXLJM020000129">
    <property type="protein sequence ID" value="CAL8139642.1"/>
    <property type="molecule type" value="Genomic_DNA"/>
</dbReference>
<name>A0ABP1RZ82_9HEXA</name>
<evidence type="ECO:0000256" key="2">
    <source>
        <dbReference type="SAM" id="Phobius"/>
    </source>
</evidence>
<feature type="transmembrane region" description="Helical" evidence="2">
    <location>
        <begin position="374"/>
        <end position="396"/>
    </location>
</feature>
<feature type="region of interest" description="Disordered" evidence="1">
    <location>
        <begin position="58"/>
        <end position="99"/>
    </location>
</feature>
<protein>
    <recommendedName>
        <fullName evidence="5">Vacuole membrane protein 1</fullName>
    </recommendedName>
</protein>
<comment type="caution">
    <text evidence="3">The sequence shown here is derived from an EMBL/GenBank/DDBJ whole genome shotgun (WGS) entry which is preliminary data.</text>
</comment>
<feature type="region of interest" description="Disordered" evidence="1">
    <location>
        <begin position="1"/>
        <end position="22"/>
    </location>
</feature>
<reference evidence="3 4" key="1">
    <citation type="submission" date="2024-08" db="EMBL/GenBank/DDBJ databases">
        <authorList>
            <person name="Cucini C."/>
            <person name="Frati F."/>
        </authorList>
    </citation>
    <scope>NUCLEOTIDE SEQUENCE [LARGE SCALE GENOMIC DNA]</scope>
</reference>
<feature type="compositionally biased region" description="Basic residues" evidence="1">
    <location>
        <begin position="73"/>
        <end position="89"/>
    </location>
</feature>
<evidence type="ECO:0000256" key="1">
    <source>
        <dbReference type="SAM" id="MobiDB-lite"/>
    </source>
</evidence>
<organism evidence="3 4">
    <name type="scientific">Orchesella dallaii</name>
    <dbReference type="NCBI Taxonomy" id="48710"/>
    <lineage>
        <taxon>Eukaryota</taxon>
        <taxon>Metazoa</taxon>
        <taxon>Ecdysozoa</taxon>
        <taxon>Arthropoda</taxon>
        <taxon>Hexapoda</taxon>
        <taxon>Collembola</taxon>
        <taxon>Entomobryomorpha</taxon>
        <taxon>Entomobryoidea</taxon>
        <taxon>Orchesellidae</taxon>
        <taxon>Orchesellinae</taxon>
        <taxon>Orchesella</taxon>
    </lineage>
</organism>
<keyword evidence="2" id="KW-0812">Transmembrane</keyword>